<dbReference type="FunCoup" id="A0A1Q3CB54">
    <property type="interactions" value="56"/>
</dbReference>
<evidence type="ECO:0000256" key="5">
    <source>
        <dbReference type="ARBA" id="ARBA00023242"/>
    </source>
</evidence>
<dbReference type="EMBL" id="BDDD01001631">
    <property type="protein sequence ID" value="GAV77464.1"/>
    <property type="molecule type" value="Genomic_DNA"/>
</dbReference>
<evidence type="ECO:0000256" key="6">
    <source>
        <dbReference type="RuleBase" id="RU367028"/>
    </source>
</evidence>
<evidence type="ECO:0000256" key="1">
    <source>
        <dbReference type="ARBA" id="ARBA00004123"/>
    </source>
</evidence>
<accession>A0A1Q3CB54</accession>
<evidence type="ECO:0000259" key="7">
    <source>
        <dbReference type="PROSITE" id="PS51754"/>
    </source>
</evidence>
<name>A0A1Q3CB54_CEPFO</name>
<organism evidence="8 9">
    <name type="scientific">Cephalotus follicularis</name>
    <name type="common">Albany pitcher plant</name>
    <dbReference type="NCBI Taxonomy" id="3775"/>
    <lineage>
        <taxon>Eukaryota</taxon>
        <taxon>Viridiplantae</taxon>
        <taxon>Streptophyta</taxon>
        <taxon>Embryophyta</taxon>
        <taxon>Tracheophyta</taxon>
        <taxon>Spermatophyta</taxon>
        <taxon>Magnoliopsida</taxon>
        <taxon>eudicotyledons</taxon>
        <taxon>Gunneridae</taxon>
        <taxon>Pentapetalae</taxon>
        <taxon>rosids</taxon>
        <taxon>fabids</taxon>
        <taxon>Oxalidales</taxon>
        <taxon>Cephalotaceae</taxon>
        <taxon>Cephalotus</taxon>
    </lineage>
</organism>
<dbReference type="Pfam" id="PF04844">
    <property type="entry name" value="Ovate"/>
    <property type="match status" value="1"/>
</dbReference>
<comment type="function">
    <text evidence="6">Transcriptional repressor that regulates multiple aspects of plant growth and development.</text>
</comment>
<feature type="domain" description="OVATE" evidence="7">
    <location>
        <begin position="104"/>
        <end position="163"/>
    </location>
</feature>
<evidence type="ECO:0000313" key="9">
    <source>
        <dbReference type="Proteomes" id="UP000187406"/>
    </source>
</evidence>
<dbReference type="InParanoid" id="A0A1Q3CB54"/>
<evidence type="ECO:0000256" key="2">
    <source>
        <dbReference type="ARBA" id="ARBA00022491"/>
    </source>
</evidence>
<dbReference type="PROSITE" id="PS51754">
    <property type="entry name" value="OVATE"/>
    <property type="match status" value="1"/>
</dbReference>
<keyword evidence="5 6" id="KW-0539">Nucleus</keyword>
<dbReference type="GO" id="GO:0005634">
    <property type="term" value="C:nucleus"/>
    <property type="evidence" value="ECO:0007669"/>
    <property type="project" value="UniProtKB-SubCell"/>
</dbReference>
<dbReference type="OrthoDB" id="1928390at2759"/>
<dbReference type="PROSITE" id="PS51257">
    <property type="entry name" value="PROKAR_LIPOPROTEIN"/>
    <property type="match status" value="1"/>
</dbReference>
<dbReference type="PANTHER" id="PTHR33057:SF138">
    <property type="entry name" value="TRANSCRIPTION REPRESSOR OFP10"/>
    <property type="match status" value="1"/>
</dbReference>
<gene>
    <name evidence="8" type="ORF">CFOL_v3_20935</name>
</gene>
<sequence length="170" mass="18967">MSCCNKKNLLKTIYTANAGCGCSTPKSSDVYEPTPIPKTCTSKNSNPSFNDKNGSLSMDIENFTSTTLSFNIDASTLNSEYETGPRTAKPMTSECPKIINSVAVEKDSNDPYKDFYHSMLQMITEKEIYSKNDLQELLKCFLELNSSCHHDVIVQAFMEIYSGFIGKKHV</sequence>
<protein>
    <recommendedName>
        <fullName evidence="6">Transcription repressor</fullName>
    </recommendedName>
    <alternativeName>
        <fullName evidence="6">Ovate family protein</fullName>
    </alternativeName>
</protein>
<evidence type="ECO:0000256" key="4">
    <source>
        <dbReference type="ARBA" id="ARBA00023163"/>
    </source>
</evidence>
<evidence type="ECO:0000256" key="3">
    <source>
        <dbReference type="ARBA" id="ARBA00023015"/>
    </source>
</evidence>
<comment type="caution">
    <text evidence="8">The sequence shown here is derived from an EMBL/GenBank/DDBJ whole genome shotgun (WGS) entry which is preliminary data.</text>
</comment>
<proteinExistence type="predicted"/>
<evidence type="ECO:0000313" key="8">
    <source>
        <dbReference type="EMBL" id="GAV77464.1"/>
    </source>
</evidence>
<keyword evidence="2 6" id="KW-0678">Repressor</keyword>
<dbReference type="Proteomes" id="UP000187406">
    <property type="component" value="Unassembled WGS sequence"/>
</dbReference>
<dbReference type="PANTHER" id="PTHR33057">
    <property type="entry name" value="TRANSCRIPTION REPRESSOR OFP7-RELATED"/>
    <property type="match status" value="1"/>
</dbReference>
<reference evidence="9" key="1">
    <citation type="submission" date="2016-04" db="EMBL/GenBank/DDBJ databases">
        <title>Cephalotus genome sequencing.</title>
        <authorList>
            <person name="Fukushima K."/>
            <person name="Hasebe M."/>
            <person name="Fang X."/>
        </authorList>
    </citation>
    <scope>NUCLEOTIDE SEQUENCE [LARGE SCALE GENOMIC DNA]</scope>
    <source>
        <strain evidence="9">cv. St1</strain>
    </source>
</reference>
<dbReference type="NCBIfam" id="TIGR01568">
    <property type="entry name" value="A_thal_3678"/>
    <property type="match status" value="1"/>
</dbReference>
<keyword evidence="9" id="KW-1185">Reference proteome</keyword>
<dbReference type="AlphaFoldDB" id="A0A1Q3CB54"/>
<keyword evidence="3 6" id="KW-0805">Transcription regulation</keyword>
<comment type="subcellular location">
    <subcellularLocation>
        <location evidence="1 6">Nucleus</location>
    </subcellularLocation>
</comment>
<dbReference type="InterPro" id="IPR006458">
    <property type="entry name" value="Ovate_C"/>
</dbReference>
<dbReference type="InterPro" id="IPR038933">
    <property type="entry name" value="Ovate"/>
</dbReference>
<dbReference type="GO" id="GO:0045892">
    <property type="term" value="P:negative regulation of DNA-templated transcription"/>
    <property type="evidence" value="ECO:0007669"/>
    <property type="project" value="UniProtKB-UniRule"/>
</dbReference>
<dbReference type="STRING" id="3775.A0A1Q3CB54"/>
<keyword evidence="4 6" id="KW-0804">Transcription</keyword>